<dbReference type="EMBL" id="LK932371">
    <property type="protein sequence ID" value="CDS84933.1"/>
    <property type="molecule type" value="Genomic_DNA"/>
</dbReference>
<dbReference type="AlphaFoldDB" id="A0A069A6C9"/>
<reference evidence="4" key="1">
    <citation type="submission" date="2014-07" db="EMBL/GenBank/DDBJ databases">
        <authorList>
            <person name="Monot Marc"/>
        </authorList>
    </citation>
    <scope>NUCLEOTIDE SEQUENCE</scope>
    <source>
        <strain evidence="5">7032989</strain>
        <strain evidence="4">7032994</strain>
    </source>
</reference>
<keyword evidence="4" id="KW-0167">Capsid protein</keyword>
<dbReference type="EMBL" id="LK933327">
    <property type="protein sequence ID" value="CDT67401.1"/>
    <property type="molecule type" value="Genomic_DNA"/>
</dbReference>
<feature type="compositionally biased region" description="Basic and acidic residues" evidence="1">
    <location>
        <begin position="426"/>
        <end position="440"/>
    </location>
</feature>
<keyword evidence="2" id="KW-1133">Transmembrane helix</keyword>
<gene>
    <name evidence="5" type="ORF">BN1095_630073</name>
    <name evidence="3" type="ORF">BN1096_340070</name>
    <name evidence="4" type="ORF">BN1097_350075</name>
</gene>
<organism evidence="4">
    <name type="scientific">Clostridioides difficile</name>
    <name type="common">Peptoclostridium difficile</name>
    <dbReference type="NCBI Taxonomy" id="1496"/>
    <lineage>
        <taxon>Bacteria</taxon>
        <taxon>Bacillati</taxon>
        <taxon>Bacillota</taxon>
        <taxon>Clostridia</taxon>
        <taxon>Peptostreptococcales</taxon>
        <taxon>Peptostreptococcaceae</taxon>
        <taxon>Clostridioides</taxon>
    </lineage>
</organism>
<feature type="compositionally biased region" description="Basic and acidic residues" evidence="1">
    <location>
        <begin position="452"/>
        <end position="476"/>
    </location>
</feature>
<feature type="region of interest" description="Disordered" evidence="1">
    <location>
        <begin position="576"/>
        <end position="595"/>
    </location>
</feature>
<name>A0A069A6C9_CLODI</name>
<evidence type="ECO:0000313" key="3">
    <source>
        <dbReference type="EMBL" id="CDS84500.1"/>
    </source>
</evidence>
<accession>A0A069A6C9</accession>
<dbReference type="Pfam" id="PF08757">
    <property type="entry name" value="CotH"/>
    <property type="match status" value="1"/>
</dbReference>
<keyword evidence="2" id="KW-0472">Membrane</keyword>
<dbReference type="RefSeq" id="WP_021390115.1">
    <property type="nucleotide sequence ID" value="NZ_BBYB01000162.1"/>
</dbReference>
<dbReference type="PANTHER" id="PTHR40050">
    <property type="entry name" value="INNER SPORE COAT PROTEIN H"/>
    <property type="match status" value="1"/>
</dbReference>
<protein>
    <submittedName>
        <fullName evidence="4">Putative spore coat protein</fullName>
    </submittedName>
</protein>
<evidence type="ECO:0000313" key="5">
    <source>
        <dbReference type="EMBL" id="CDT67401.1"/>
    </source>
</evidence>
<dbReference type="InterPro" id="IPR014867">
    <property type="entry name" value="Spore_coat_CotH_CotH2/3/7"/>
</dbReference>
<keyword evidence="2" id="KW-0812">Transmembrane</keyword>
<evidence type="ECO:0000313" key="4">
    <source>
        <dbReference type="EMBL" id="CDS84933.1"/>
    </source>
</evidence>
<feature type="compositionally biased region" description="Polar residues" evidence="1">
    <location>
        <begin position="507"/>
        <end position="531"/>
    </location>
</feature>
<dbReference type="PANTHER" id="PTHR40050:SF1">
    <property type="entry name" value="INNER SPORE COAT PROTEIN H"/>
    <property type="match status" value="1"/>
</dbReference>
<keyword evidence="4" id="KW-0946">Virion</keyword>
<proteinExistence type="predicted"/>
<feature type="compositionally biased region" description="Low complexity" evidence="1">
    <location>
        <begin position="401"/>
        <end position="425"/>
    </location>
</feature>
<sequence length="635" mass="70496">MKDKKFTLLISIMIIFLCAVVGVYSTSSNKSADLYSDVYIEKYFNRDKVMEVNIEIDESDLKDMNENAIKEEFKVAKVTVDGDTYGNVGIRTKGNSSLISVANSDSDRYSYKINFDKYNTSQSMEGLTQLNLNNCYSDPSYMREFLTYSICEEMGLATPEFAYAKVSINGEYHGLYLAVEGLKESYLENNFGNVTGDLYKSDEGSSLQYKGDDPESYSNLIVESDKKTADWSKITKLLKSLDTGEDIEKYLDVDSVLKNIAINTALLNLDSYQGSFAHNYYLYEQDGVFSMLPWDFNMSFGGFSGFGGGSQSIAIDEPTTGNLEDRPLISSLLKNETYKTKYHKYLEEIVTKYLDSDYLENMTTKLHDMIASYVKEDPTAFYTYEEFEKNITSSIEDSSDNKGFGNKGFDNNNSNNSDSNNNSNSENKRSGNQSDEKEVNAELTSSVVKANTDNETKNKTTNDSESKNNTDKDKSGNDNNQKLEGPMGKGGKSIPGVLEVAEDMSKTIKSQLSGETSSTKQNFGDESSSGIKGSEKFDEDMSGMPEPPEGMDGKMPPGMGNMDKGDMNGKNGNMNMDRNQDNPREAGGFGNRGGGSVSKTTTYFKLILGGASMIIMSIMLVGVSRVKRRRFIKSK</sequence>
<evidence type="ECO:0000256" key="2">
    <source>
        <dbReference type="SAM" id="Phobius"/>
    </source>
</evidence>
<feature type="transmembrane region" description="Helical" evidence="2">
    <location>
        <begin position="606"/>
        <end position="626"/>
    </location>
</feature>
<evidence type="ECO:0000256" key="1">
    <source>
        <dbReference type="SAM" id="MobiDB-lite"/>
    </source>
</evidence>
<dbReference type="EMBL" id="LK932485">
    <property type="protein sequence ID" value="CDS84500.1"/>
    <property type="molecule type" value="Genomic_DNA"/>
</dbReference>
<feature type="region of interest" description="Disordered" evidence="1">
    <location>
        <begin position="395"/>
        <end position="552"/>
    </location>
</feature>